<keyword evidence="2" id="KW-0732">Signal</keyword>
<feature type="compositionally biased region" description="Pro residues" evidence="1">
    <location>
        <begin position="61"/>
        <end position="73"/>
    </location>
</feature>
<feature type="signal peptide" evidence="2">
    <location>
        <begin position="1"/>
        <end position="17"/>
    </location>
</feature>
<dbReference type="GeneID" id="106152322"/>
<name>A0A1S3H753_LINAN</name>
<dbReference type="AlphaFoldDB" id="A0A1S3H753"/>
<dbReference type="RefSeq" id="XP_013381311.1">
    <property type="nucleotide sequence ID" value="XM_013525857.1"/>
</dbReference>
<feature type="chain" id="PRO_5010160918" evidence="2">
    <location>
        <begin position="18"/>
        <end position="151"/>
    </location>
</feature>
<feature type="region of interest" description="Disordered" evidence="1">
    <location>
        <begin position="31"/>
        <end position="151"/>
    </location>
</feature>
<dbReference type="InParanoid" id="A0A1S3H753"/>
<evidence type="ECO:0000256" key="2">
    <source>
        <dbReference type="SAM" id="SignalP"/>
    </source>
</evidence>
<evidence type="ECO:0000313" key="4">
    <source>
        <dbReference type="RefSeq" id="XP_013381311.1"/>
    </source>
</evidence>
<reference evidence="4" key="1">
    <citation type="submission" date="2025-08" db="UniProtKB">
        <authorList>
            <consortium name="RefSeq"/>
        </authorList>
    </citation>
    <scope>IDENTIFICATION</scope>
    <source>
        <tissue evidence="4">Gonads</tissue>
    </source>
</reference>
<keyword evidence="3" id="KW-1185">Reference proteome</keyword>
<protein>
    <submittedName>
        <fullName evidence="4">Proline-rich protein HaeIII subfamily 1-like</fullName>
    </submittedName>
</protein>
<dbReference type="KEGG" id="lak:106152322"/>
<accession>A0A1S3H753</accession>
<evidence type="ECO:0000313" key="3">
    <source>
        <dbReference type="Proteomes" id="UP000085678"/>
    </source>
</evidence>
<evidence type="ECO:0000256" key="1">
    <source>
        <dbReference type="SAM" id="MobiDB-lite"/>
    </source>
</evidence>
<proteinExistence type="predicted"/>
<dbReference type="Proteomes" id="UP000085678">
    <property type="component" value="Unplaced"/>
</dbReference>
<organism evidence="3 4">
    <name type="scientific">Lingula anatina</name>
    <name type="common">Brachiopod</name>
    <name type="synonym">Lingula unguis</name>
    <dbReference type="NCBI Taxonomy" id="7574"/>
    <lineage>
        <taxon>Eukaryota</taxon>
        <taxon>Metazoa</taxon>
        <taxon>Spiralia</taxon>
        <taxon>Lophotrochozoa</taxon>
        <taxon>Brachiopoda</taxon>
        <taxon>Linguliformea</taxon>
        <taxon>Lingulata</taxon>
        <taxon>Lingulida</taxon>
        <taxon>Linguloidea</taxon>
        <taxon>Lingulidae</taxon>
        <taxon>Lingula</taxon>
    </lineage>
</organism>
<gene>
    <name evidence="4" type="primary">LOC106152322</name>
</gene>
<sequence>MSLSVLTALCLLTSVLSKSVPHYQNPRSLSPSLLRVARDNGAQPPSGILPQNLRQGAHPPGGQPLPPSGPPTDLPEGRAQGPAQDPRPPAPRLGYYSAAARPRAPAGPPAPNLRPGRPGTEAAALMEAPHPPQPSPCRSPQLWAHSAAREP</sequence>